<dbReference type="InterPro" id="IPR013546">
    <property type="entry name" value="PII_UdlTrfase/GS_AdlTrfase"/>
</dbReference>
<dbReference type="PANTHER" id="PTHR30621">
    <property type="entry name" value="GLUTAMINE SYNTHETASE ADENYLYLTRANSFERASE"/>
    <property type="match status" value="1"/>
</dbReference>
<protein>
    <submittedName>
        <fullName evidence="9">Glutamate-ammonia-ligase adenylyltransferase</fullName>
        <ecNumber evidence="9">2.7.7.42</ecNumber>
    </submittedName>
</protein>
<evidence type="ECO:0000259" key="8">
    <source>
        <dbReference type="Pfam" id="PF08335"/>
    </source>
</evidence>
<evidence type="ECO:0000313" key="10">
    <source>
        <dbReference type="Proteomes" id="UP000202922"/>
    </source>
</evidence>
<dbReference type="PANTHER" id="PTHR30621:SF0">
    <property type="entry name" value="BIFUNCTIONAL GLUTAMINE SYNTHETASE ADENYLYLTRANSFERASE_ADENYLYL-REMOVING ENZYME"/>
    <property type="match status" value="1"/>
</dbReference>
<evidence type="ECO:0000256" key="2">
    <source>
        <dbReference type="ARBA" id="ARBA00022695"/>
    </source>
</evidence>
<evidence type="ECO:0000256" key="4">
    <source>
        <dbReference type="ARBA" id="ARBA00022840"/>
    </source>
</evidence>
<dbReference type="GO" id="GO:0008882">
    <property type="term" value="F:[glutamate-ammonia-ligase] adenylyltransferase activity"/>
    <property type="evidence" value="ECO:0007669"/>
    <property type="project" value="UniProtKB-EC"/>
</dbReference>
<dbReference type="AlphaFoldDB" id="A0A238KI12"/>
<evidence type="ECO:0000256" key="3">
    <source>
        <dbReference type="ARBA" id="ARBA00022741"/>
    </source>
</evidence>
<name>A0A238KI12_9RHOB</name>
<dbReference type="InterPro" id="IPR005190">
    <property type="entry name" value="GlnE_rpt_dom"/>
</dbReference>
<evidence type="ECO:0000256" key="6">
    <source>
        <dbReference type="ARBA" id="ARBA00023268"/>
    </source>
</evidence>
<dbReference type="Gene3D" id="1.20.120.330">
    <property type="entry name" value="Nucleotidyltransferases domain 2"/>
    <property type="match status" value="2"/>
</dbReference>
<keyword evidence="3" id="KW-0547">Nucleotide-binding</keyword>
<dbReference type="GO" id="GO:0005829">
    <property type="term" value="C:cytosol"/>
    <property type="evidence" value="ECO:0007669"/>
    <property type="project" value="TreeGrafter"/>
</dbReference>
<dbReference type="EMBL" id="FXYE01000002">
    <property type="protein sequence ID" value="SMX42297.1"/>
    <property type="molecule type" value="Genomic_DNA"/>
</dbReference>
<accession>A0A238KI12</accession>
<keyword evidence="6" id="KW-0511">Multifunctional enzyme</keyword>
<feature type="domain" description="Glutamate-ammonia ligase adenylyltransferase repeated" evidence="7">
    <location>
        <begin position="549"/>
        <end position="791"/>
    </location>
</feature>
<dbReference type="InterPro" id="IPR043519">
    <property type="entry name" value="NT_sf"/>
</dbReference>
<dbReference type="SUPFAM" id="SSF81593">
    <property type="entry name" value="Nucleotidyltransferase substrate binding subunit/domain"/>
    <property type="match status" value="2"/>
</dbReference>
<dbReference type="Pfam" id="PF03710">
    <property type="entry name" value="GlnE"/>
    <property type="match status" value="2"/>
</dbReference>
<evidence type="ECO:0000256" key="1">
    <source>
        <dbReference type="ARBA" id="ARBA00022679"/>
    </source>
</evidence>
<dbReference type="GO" id="GO:0005524">
    <property type="term" value="F:ATP binding"/>
    <property type="evidence" value="ECO:0007669"/>
    <property type="project" value="UniProtKB-KW"/>
</dbReference>
<dbReference type="Proteomes" id="UP000202922">
    <property type="component" value="Unassembled WGS sequence"/>
</dbReference>
<evidence type="ECO:0000259" key="7">
    <source>
        <dbReference type="Pfam" id="PF03710"/>
    </source>
</evidence>
<keyword evidence="9" id="KW-0436">Ligase</keyword>
<feature type="domain" description="Glutamate-ammonia ligase adenylyltransferase repeated" evidence="7">
    <location>
        <begin position="62"/>
        <end position="290"/>
    </location>
</feature>
<keyword evidence="2 9" id="KW-0548">Nucleotidyltransferase</keyword>
<dbReference type="Pfam" id="PF08335">
    <property type="entry name" value="GlnD_UR_UTase"/>
    <property type="match status" value="1"/>
</dbReference>
<reference evidence="10" key="1">
    <citation type="submission" date="2017-05" db="EMBL/GenBank/DDBJ databases">
        <authorList>
            <person name="Rodrigo-Torres L."/>
            <person name="Arahal R. D."/>
            <person name="Lucena T."/>
        </authorList>
    </citation>
    <scope>NUCLEOTIDE SEQUENCE [LARGE SCALE GENOMIC DNA]</scope>
    <source>
        <strain evidence="10">CECT 8621</strain>
    </source>
</reference>
<keyword evidence="4" id="KW-0067">ATP-binding</keyword>
<keyword evidence="10" id="KW-1185">Reference proteome</keyword>
<dbReference type="CDD" id="cd05401">
    <property type="entry name" value="NT_GlnE_GlnD_like"/>
    <property type="match status" value="2"/>
</dbReference>
<dbReference type="GO" id="GO:0000820">
    <property type="term" value="P:regulation of glutamine family amino acid metabolic process"/>
    <property type="evidence" value="ECO:0007669"/>
    <property type="project" value="TreeGrafter"/>
</dbReference>
<dbReference type="Gene3D" id="3.30.460.10">
    <property type="entry name" value="Beta Polymerase, domain 2"/>
    <property type="match status" value="2"/>
</dbReference>
<keyword evidence="5" id="KW-0460">Magnesium</keyword>
<dbReference type="SUPFAM" id="SSF81301">
    <property type="entry name" value="Nucleotidyltransferase"/>
    <property type="match status" value="2"/>
</dbReference>
<evidence type="ECO:0000313" key="9">
    <source>
        <dbReference type="EMBL" id="SMX42297.1"/>
    </source>
</evidence>
<keyword evidence="1 9" id="KW-0808">Transferase</keyword>
<sequence>MGRLGHASPVDPARAALHHFDMNFASRITRHPIAFDPERGEDVSERFAAQPAEVRALLEGTAGCSPFLKGLMEREAEWLENAISGPPETAFQSILSDVKAMSLDQLKLGLRQAKRRAALLIALCDLAGVWALEEVTGNLTDFADLCIDVCLKRLVAAEIGRGKLPGATEDDIETAGGMVALAMGKQGAHELNYSSDIDLICLFDQDRFAPDDYHDARASFIRVTRRMSALLSDITGDGYVFRTDLRLRPDASVTPVCMAMEAAERYYESLGRTWERAAHIKARPCAGDLNAGWGYLERLRPFIWRKHLDFAAIQDAHDMRIAIREHKGLHGKLALEGHNMKLGQGGIREIEFFTQTRQIIAGGRDPDLRVRGTVEGLARLAEKGWVAPDAADVLSGHYRFHREVEHRLQMVNDAQTHSLPTNDDGFTRIARFMGYGDTGALRDELVARLTEVADLTEGFFAPTAPSEGPVAAPDGADEIMDRWPTYPALRSARAVEIFSRLKPEILRRLQKAGRPEEALAAFDGFLAGLPAGVQVFSLFNANPQLIDLIIDIAATAPELARYLSRNASVLDAVIGGTFFEDWPGKDTLTANLSEQLEQAQDYERQLDTARRWAKEWHFRIGVHLLRGLIDPDEASAQYADLAGAVVAAVWPAVVANFAQKHGVPPGNGAVVLGMGSLGAQRLNGGSDLDLIVIYDAGEVEGSDGRRPLPSRTYYARLTQALVTALTAPMAEGKLYEVDMRLRPSGNQGPVATSFQSFVDYQRNSAWTWEHLALTRARAVAGDAQLGARVEEFRQQLLREKADVQTVVDGVIDMRARLADAKPAKDAWDGKRGPGRGQDVELVASAAALIAGSAETMVPAQLAVGVEAKWLTQEQAQGLEDAYALFRRAQIAAKLLSDKPIDPSALGAGGCAFFLRACGANSADALAEMLEQVQSKTAALIDAVLTRKGTDE</sequence>
<feature type="domain" description="PII-uridylyltransferase/Glutamine-synthetase adenylyltransferase" evidence="8">
    <location>
        <begin position="319"/>
        <end position="460"/>
    </location>
</feature>
<proteinExistence type="predicted"/>
<gene>
    <name evidence="9" type="primary">glnE</name>
    <name evidence="9" type="ORF">COL8621_01934</name>
</gene>
<evidence type="ECO:0000256" key="5">
    <source>
        <dbReference type="ARBA" id="ARBA00022842"/>
    </source>
</evidence>
<dbReference type="InterPro" id="IPR023057">
    <property type="entry name" value="GlnE"/>
</dbReference>
<dbReference type="EC" id="2.7.7.42" evidence="9"/>
<organism evidence="9 10">
    <name type="scientific">Actibacterium lipolyticum</name>
    <dbReference type="NCBI Taxonomy" id="1524263"/>
    <lineage>
        <taxon>Bacteria</taxon>
        <taxon>Pseudomonadati</taxon>
        <taxon>Pseudomonadota</taxon>
        <taxon>Alphaproteobacteria</taxon>
        <taxon>Rhodobacterales</taxon>
        <taxon>Roseobacteraceae</taxon>
        <taxon>Actibacterium</taxon>
    </lineage>
</organism>
<dbReference type="GO" id="GO:0016874">
    <property type="term" value="F:ligase activity"/>
    <property type="evidence" value="ECO:0007669"/>
    <property type="project" value="UniProtKB-KW"/>
</dbReference>